<comment type="caution">
    <text evidence="16">The sequence shown here is derived from an EMBL/GenBank/DDBJ whole genome shotgun (WGS) entry which is preliminary data.</text>
</comment>
<dbReference type="PROSITE" id="PS50109">
    <property type="entry name" value="HIS_KIN"/>
    <property type="match status" value="1"/>
</dbReference>
<evidence type="ECO:0000256" key="9">
    <source>
        <dbReference type="ARBA" id="ARBA00022777"/>
    </source>
</evidence>
<keyword evidence="13 14" id="KW-0472">Membrane</keyword>
<comment type="catalytic activity">
    <reaction evidence="1">
        <text>ATP + protein L-histidine = ADP + protein N-phospho-L-histidine.</text>
        <dbReference type="EC" id="2.7.13.3"/>
    </reaction>
</comment>
<dbReference type="RefSeq" id="WP_122901128.1">
    <property type="nucleotide sequence ID" value="NZ_RHIB01000003.1"/>
</dbReference>
<evidence type="ECO:0000259" key="15">
    <source>
        <dbReference type="PROSITE" id="PS50109"/>
    </source>
</evidence>
<dbReference type="GO" id="GO:0005524">
    <property type="term" value="F:ATP binding"/>
    <property type="evidence" value="ECO:0007669"/>
    <property type="project" value="UniProtKB-KW"/>
</dbReference>
<dbReference type="InterPro" id="IPR004358">
    <property type="entry name" value="Sig_transdc_His_kin-like_C"/>
</dbReference>
<dbReference type="GO" id="GO:0006355">
    <property type="term" value="P:regulation of DNA-templated transcription"/>
    <property type="evidence" value="ECO:0007669"/>
    <property type="project" value="InterPro"/>
</dbReference>
<evidence type="ECO:0000256" key="3">
    <source>
        <dbReference type="ARBA" id="ARBA00012438"/>
    </source>
</evidence>
<evidence type="ECO:0000256" key="5">
    <source>
        <dbReference type="ARBA" id="ARBA00022553"/>
    </source>
</evidence>
<keyword evidence="5" id="KW-0597">Phosphoprotein</keyword>
<dbReference type="PANTHER" id="PTHR43547:SF10">
    <property type="entry name" value="SENSOR HISTIDINE KINASE DCUS"/>
    <property type="match status" value="1"/>
</dbReference>
<dbReference type="InterPro" id="IPR033463">
    <property type="entry name" value="sCache_3"/>
</dbReference>
<name>A0A3M7TN73_9BACI</name>
<dbReference type="Proteomes" id="UP000278746">
    <property type="component" value="Unassembled WGS sequence"/>
</dbReference>
<dbReference type="Pfam" id="PF00989">
    <property type="entry name" value="PAS"/>
    <property type="match status" value="1"/>
</dbReference>
<dbReference type="InterPro" id="IPR029151">
    <property type="entry name" value="Sensor-like_sf"/>
</dbReference>
<comment type="subcellular location">
    <subcellularLocation>
        <location evidence="2">Cell membrane</location>
        <topology evidence="2">Multi-pass membrane protein</topology>
    </subcellularLocation>
</comment>
<evidence type="ECO:0000256" key="1">
    <source>
        <dbReference type="ARBA" id="ARBA00000085"/>
    </source>
</evidence>
<sequence>MAEFDRTQMKKYISRSPAKISLKLRMTLLIGLLTVGMLAIIGVFFYFLLSDSLEQEMGERALGVSKSVAEIAKVRDAVAEGDPGDRTVQNLVEPIRQSTGAEFIVVGDINEIRYSHPNPGQIGERMVGEDSDGALIEGLSYISQAEGSLGPSIRGKTPLFSESGEIIGVVSVGFLVEDVRGVVDNYRDELVSALALIMALGLGGAILISIYIKKVLFGLEPEEISYLLLQKETILQSAHEGIIAVNNSGDITLLNKAAQRLLNVENEPLERYIGQPVHDLLPYSKLPEVLQSGESQYDEEMEFGEHIVVVNRVPLYDDGHLAGAVSTFRNKTEIERLTKELTKVREYAEGLRAQTHEFSNKLYTISGLLQLNQKQEAIDFIKKETVSQQKWIHQLIDQVADPMVSAILLGKLNEAHERGVRLIIDPESTLSSVLPKGERHALVTALGNVVDNAIDAVKHLPKDERTVSVFFTDLGDEVLFEIEDKGGGIPEELVERIYEQGFTTKDGEHRGFGLALSKRVLENVGGTMSTEAAGEEGTCFVITIPNKGEG</sequence>
<dbReference type="SMART" id="SM00091">
    <property type="entry name" value="PAS"/>
    <property type="match status" value="1"/>
</dbReference>
<dbReference type="InterPro" id="IPR003594">
    <property type="entry name" value="HATPase_dom"/>
</dbReference>
<dbReference type="Pfam" id="PF14689">
    <property type="entry name" value="SPOB_a"/>
    <property type="match status" value="1"/>
</dbReference>
<evidence type="ECO:0000256" key="11">
    <source>
        <dbReference type="ARBA" id="ARBA00022989"/>
    </source>
</evidence>
<evidence type="ECO:0000313" key="16">
    <source>
        <dbReference type="EMBL" id="RNA67061.1"/>
    </source>
</evidence>
<dbReference type="Pfam" id="PF02518">
    <property type="entry name" value="HATPase_c"/>
    <property type="match status" value="1"/>
</dbReference>
<keyword evidence="8" id="KW-0547">Nucleotide-binding</keyword>
<evidence type="ECO:0000256" key="10">
    <source>
        <dbReference type="ARBA" id="ARBA00022840"/>
    </source>
</evidence>
<organism evidence="16 17">
    <name type="scientific">Alteribacter keqinensis</name>
    <dbReference type="NCBI Taxonomy" id="2483800"/>
    <lineage>
        <taxon>Bacteria</taxon>
        <taxon>Bacillati</taxon>
        <taxon>Bacillota</taxon>
        <taxon>Bacilli</taxon>
        <taxon>Bacillales</taxon>
        <taxon>Bacillaceae</taxon>
        <taxon>Alteribacter</taxon>
    </lineage>
</organism>
<evidence type="ECO:0000256" key="13">
    <source>
        <dbReference type="ARBA" id="ARBA00023136"/>
    </source>
</evidence>
<dbReference type="PRINTS" id="PR00344">
    <property type="entry name" value="BCTRLSENSOR"/>
</dbReference>
<dbReference type="AlphaFoldDB" id="A0A3M7TN73"/>
<dbReference type="InterPro" id="IPR005467">
    <property type="entry name" value="His_kinase_dom"/>
</dbReference>
<keyword evidence="12" id="KW-0902">Two-component regulatory system</keyword>
<evidence type="ECO:0000256" key="8">
    <source>
        <dbReference type="ARBA" id="ARBA00022741"/>
    </source>
</evidence>
<keyword evidence="9 16" id="KW-0418">Kinase</keyword>
<evidence type="ECO:0000256" key="4">
    <source>
        <dbReference type="ARBA" id="ARBA00022475"/>
    </source>
</evidence>
<keyword evidence="7 14" id="KW-0812">Transmembrane</keyword>
<proteinExistence type="predicted"/>
<evidence type="ECO:0000256" key="7">
    <source>
        <dbReference type="ARBA" id="ARBA00022692"/>
    </source>
</evidence>
<evidence type="ECO:0000256" key="2">
    <source>
        <dbReference type="ARBA" id="ARBA00004651"/>
    </source>
</evidence>
<dbReference type="InterPro" id="IPR035965">
    <property type="entry name" value="PAS-like_dom_sf"/>
</dbReference>
<gene>
    <name evidence="16" type="ORF">EBO34_17885</name>
</gene>
<reference evidence="16 17" key="1">
    <citation type="submission" date="2018-10" db="EMBL/GenBank/DDBJ databases">
        <title>Bacillus Keqinensis sp. nov., a moderately halophilic bacterium isolated from a saline-alkaline lake.</title>
        <authorList>
            <person name="Wang H."/>
        </authorList>
    </citation>
    <scope>NUCLEOTIDE SEQUENCE [LARGE SCALE GENOMIC DNA]</scope>
    <source>
        <strain evidence="16 17">KQ-3</strain>
    </source>
</reference>
<feature type="domain" description="Histidine kinase" evidence="15">
    <location>
        <begin position="353"/>
        <end position="548"/>
    </location>
</feature>
<dbReference type="FunFam" id="3.30.450.20:FF:000018">
    <property type="entry name" value="Sensor histidine kinase DcuS"/>
    <property type="match status" value="1"/>
</dbReference>
<dbReference type="InterPro" id="IPR016120">
    <property type="entry name" value="Sig_transdc_His_kin_SpoOB"/>
</dbReference>
<feature type="transmembrane region" description="Helical" evidence="14">
    <location>
        <begin position="190"/>
        <end position="212"/>
    </location>
</feature>
<dbReference type="InterPro" id="IPR000014">
    <property type="entry name" value="PAS"/>
</dbReference>
<keyword evidence="4" id="KW-1003">Cell membrane</keyword>
<evidence type="ECO:0000313" key="17">
    <source>
        <dbReference type="Proteomes" id="UP000278746"/>
    </source>
</evidence>
<dbReference type="EMBL" id="RHIB01000003">
    <property type="protein sequence ID" value="RNA67061.1"/>
    <property type="molecule type" value="Genomic_DNA"/>
</dbReference>
<keyword evidence="6" id="KW-0808">Transferase</keyword>
<dbReference type="InterPro" id="IPR013767">
    <property type="entry name" value="PAS_fold"/>
</dbReference>
<evidence type="ECO:0000256" key="6">
    <source>
        <dbReference type="ARBA" id="ARBA00022679"/>
    </source>
</evidence>
<dbReference type="Gene3D" id="3.30.565.10">
    <property type="entry name" value="Histidine kinase-like ATPase, C-terminal domain"/>
    <property type="match status" value="1"/>
</dbReference>
<dbReference type="OrthoDB" id="9792686at2"/>
<dbReference type="SUPFAM" id="SSF103190">
    <property type="entry name" value="Sensory domain-like"/>
    <property type="match status" value="1"/>
</dbReference>
<dbReference type="GO" id="GO:0000155">
    <property type="term" value="F:phosphorelay sensor kinase activity"/>
    <property type="evidence" value="ECO:0007669"/>
    <property type="project" value="InterPro"/>
</dbReference>
<dbReference type="InterPro" id="IPR039506">
    <property type="entry name" value="SPOB_a"/>
</dbReference>
<evidence type="ECO:0000256" key="12">
    <source>
        <dbReference type="ARBA" id="ARBA00023012"/>
    </source>
</evidence>
<dbReference type="PANTHER" id="PTHR43547">
    <property type="entry name" value="TWO-COMPONENT HISTIDINE KINASE"/>
    <property type="match status" value="1"/>
</dbReference>
<dbReference type="CDD" id="cd00130">
    <property type="entry name" value="PAS"/>
    <property type="match status" value="1"/>
</dbReference>
<evidence type="ECO:0000256" key="14">
    <source>
        <dbReference type="SAM" id="Phobius"/>
    </source>
</evidence>
<dbReference type="Gene3D" id="1.10.287.130">
    <property type="match status" value="1"/>
</dbReference>
<accession>A0A3M7TN73</accession>
<dbReference type="Gene3D" id="3.30.450.20">
    <property type="entry name" value="PAS domain"/>
    <property type="match status" value="2"/>
</dbReference>
<dbReference type="SUPFAM" id="SSF55890">
    <property type="entry name" value="Sporulation response regulatory protein Spo0B"/>
    <property type="match status" value="1"/>
</dbReference>
<feature type="transmembrane region" description="Helical" evidence="14">
    <location>
        <begin position="28"/>
        <end position="49"/>
    </location>
</feature>
<protein>
    <recommendedName>
        <fullName evidence="3">histidine kinase</fullName>
        <ecNumber evidence="3">2.7.13.3</ecNumber>
    </recommendedName>
</protein>
<dbReference type="Pfam" id="PF17203">
    <property type="entry name" value="sCache_3_2"/>
    <property type="match status" value="1"/>
</dbReference>
<dbReference type="GO" id="GO:0005886">
    <property type="term" value="C:plasma membrane"/>
    <property type="evidence" value="ECO:0007669"/>
    <property type="project" value="UniProtKB-SubCell"/>
</dbReference>
<keyword evidence="11 14" id="KW-1133">Transmembrane helix</keyword>
<dbReference type="InterPro" id="IPR036890">
    <property type="entry name" value="HATPase_C_sf"/>
</dbReference>
<dbReference type="SUPFAM" id="SSF55874">
    <property type="entry name" value="ATPase domain of HSP90 chaperone/DNA topoisomerase II/histidine kinase"/>
    <property type="match status" value="1"/>
</dbReference>
<dbReference type="SMART" id="SM00387">
    <property type="entry name" value="HATPase_c"/>
    <property type="match status" value="1"/>
</dbReference>
<keyword evidence="17" id="KW-1185">Reference proteome</keyword>
<keyword evidence="10" id="KW-0067">ATP-binding</keyword>
<dbReference type="SUPFAM" id="SSF55785">
    <property type="entry name" value="PYP-like sensor domain (PAS domain)"/>
    <property type="match status" value="1"/>
</dbReference>
<dbReference type="EC" id="2.7.13.3" evidence="3"/>